<dbReference type="EMBL" id="JAANIU010013317">
    <property type="protein sequence ID" value="KAG1530047.1"/>
    <property type="molecule type" value="Genomic_DNA"/>
</dbReference>
<name>A0A9P6XQ88_9FUNG</name>
<evidence type="ECO:0000313" key="1">
    <source>
        <dbReference type="EMBL" id="KAG1530047.1"/>
    </source>
</evidence>
<sequence length="109" mass="11047">MLGDDVVVGHGADAAGHVDDAHGALERPALLEPLGGQAAGQVETAAGLGRRDAFRAARLVGRLGGAQGKGNRAKRRQGGHAQLQAGLHSCVSEFYRSWAGGGAARRGDA</sequence>
<organism evidence="1 2">
    <name type="scientific">Rhizopus delemar</name>
    <dbReference type="NCBI Taxonomy" id="936053"/>
    <lineage>
        <taxon>Eukaryota</taxon>
        <taxon>Fungi</taxon>
        <taxon>Fungi incertae sedis</taxon>
        <taxon>Mucoromycota</taxon>
        <taxon>Mucoromycotina</taxon>
        <taxon>Mucoromycetes</taxon>
        <taxon>Mucorales</taxon>
        <taxon>Mucorineae</taxon>
        <taxon>Rhizopodaceae</taxon>
        <taxon>Rhizopus</taxon>
    </lineage>
</organism>
<reference evidence="1 2" key="1">
    <citation type="journal article" date="2020" name="Microb. Genom.">
        <title>Genetic diversity of clinical and environmental Mucorales isolates obtained from an investigation of mucormycosis cases among solid organ transplant recipients.</title>
        <authorList>
            <person name="Nguyen M.H."/>
            <person name="Kaul D."/>
            <person name="Muto C."/>
            <person name="Cheng S.J."/>
            <person name="Richter R.A."/>
            <person name="Bruno V.M."/>
            <person name="Liu G."/>
            <person name="Beyhan S."/>
            <person name="Sundermann A.J."/>
            <person name="Mounaud S."/>
            <person name="Pasculle A.W."/>
            <person name="Nierman W.C."/>
            <person name="Driscoll E."/>
            <person name="Cumbie R."/>
            <person name="Clancy C.J."/>
            <person name="Dupont C.L."/>
        </authorList>
    </citation>
    <scope>NUCLEOTIDE SEQUENCE [LARGE SCALE GENOMIC DNA]</scope>
    <source>
        <strain evidence="1 2">GL24</strain>
    </source>
</reference>
<keyword evidence="2" id="KW-1185">Reference proteome</keyword>
<comment type="caution">
    <text evidence="1">The sequence shown here is derived from an EMBL/GenBank/DDBJ whole genome shotgun (WGS) entry which is preliminary data.</text>
</comment>
<accession>A0A9P6XQ88</accession>
<evidence type="ECO:0000313" key="2">
    <source>
        <dbReference type="Proteomes" id="UP000740926"/>
    </source>
</evidence>
<gene>
    <name evidence="1" type="ORF">G6F50_017581</name>
</gene>
<protein>
    <submittedName>
        <fullName evidence="1">Uncharacterized protein</fullName>
    </submittedName>
</protein>
<dbReference type="Proteomes" id="UP000740926">
    <property type="component" value="Unassembled WGS sequence"/>
</dbReference>
<dbReference type="AlphaFoldDB" id="A0A9P6XQ88"/>
<proteinExistence type="predicted"/>